<evidence type="ECO:0000313" key="1">
    <source>
        <dbReference type="EMBL" id="KZC13899.1"/>
    </source>
</evidence>
<feature type="non-terminal residue" evidence="1">
    <location>
        <position position="1"/>
    </location>
</feature>
<evidence type="ECO:0008006" key="3">
    <source>
        <dbReference type="Google" id="ProtNLM"/>
    </source>
</evidence>
<gene>
    <name evidence="1" type="ORF">WN55_06257</name>
</gene>
<dbReference type="EMBL" id="KQ435018">
    <property type="protein sequence ID" value="KZC13899.1"/>
    <property type="molecule type" value="Genomic_DNA"/>
</dbReference>
<name>A0A154PPU9_DUFNO</name>
<dbReference type="AlphaFoldDB" id="A0A154PPU9"/>
<reference evidence="1 2" key="1">
    <citation type="submission" date="2015-07" db="EMBL/GenBank/DDBJ databases">
        <title>The genome of Dufourea novaeangliae.</title>
        <authorList>
            <person name="Pan H."/>
            <person name="Kapheim K."/>
        </authorList>
    </citation>
    <scope>NUCLEOTIDE SEQUENCE [LARGE SCALE GENOMIC DNA]</scope>
    <source>
        <strain evidence="1">0120121106</strain>
        <tissue evidence="1">Whole body</tissue>
    </source>
</reference>
<dbReference type="Proteomes" id="UP000076502">
    <property type="component" value="Unassembled WGS sequence"/>
</dbReference>
<organism evidence="1 2">
    <name type="scientific">Dufourea novaeangliae</name>
    <name type="common">Sweat bee</name>
    <dbReference type="NCBI Taxonomy" id="178035"/>
    <lineage>
        <taxon>Eukaryota</taxon>
        <taxon>Metazoa</taxon>
        <taxon>Ecdysozoa</taxon>
        <taxon>Arthropoda</taxon>
        <taxon>Hexapoda</taxon>
        <taxon>Insecta</taxon>
        <taxon>Pterygota</taxon>
        <taxon>Neoptera</taxon>
        <taxon>Endopterygota</taxon>
        <taxon>Hymenoptera</taxon>
        <taxon>Apocrita</taxon>
        <taxon>Aculeata</taxon>
        <taxon>Apoidea</taxon>
        <taxon>Anthophila</taxon>
        <taxon>Halictidae</taxon>
        <taxon>Rophitinae</taxon>
        <taxon>Dufourea</taxon>
    </lineage>
</organism>
<dbReference type="STRING" id="178035.A0A154PPU9"/>
<accession>A0A154PPU9</accession>
<protein>
    <recommendedName>
        <fullName evidence="3">DDE-1 domain-containing protein</fullName>
    </recommendedName>
</protein>
<proteinExistence type="predicted"/>
<evidence type="ECO:0000313" key="2">
    <source>
        <dbReference type="Proteomes" id="UP000076502"/>
    </source>
</evidence>
<keyword evidence="2" id="KW-1185">Reference proteome</keyword>
<sequence>LMSIEPNKVFNCDETGVSLNPVSSSVLAPKGCKNVYNIVNNNEKATITVLVTANAAGNLAPPFILFAGKSLPGNTLEMAPPEFAFGFSENGWMMSQNFYEYIANWLKTCQAFCEGALSVGIHKYQFAPLLKRTLESMNIQQILQNGFKKCGLYPFNVNAIDFTKVIRRIEHLPPELKSDSEAPTNDDRTVQIKSLKVFESFLTKSQIELFQLNTSPVWGGMEEDKGLFNIWYKLPHPVDNSLDVLNNRKVNK</sequence>